<evidence type="ECO:0000313" key="1">
    <source>
        <dbReference type="EMBL" id="CAE6449008.1"/>
    </source>
</evidence>
<evidence type="ECO:0000313" key="2">
    <source>
        <dbReference type="Proteomes" id="UP000663826"/>
    </source>
</evidence>
<protein>
    <submittedName>
        <fullName evidence="1">Uncharacterized protein</fullName>
    </submittedName>
</protein>
<organism evidence="1 2">
    <name type="scientific">Rhizoctonia solani</name>
    <dbReference type="NCBI Taxonomy" id="456999"/>
    <lineage>
        <taxon>Eukaryota</taxon>
        <taxon>Fungi</taxon>
        <taxon>Dikarya</taxon>
        <taxon>Basidiomycota</taxon>
        <taxon>Agaricomycotina</taxon>
        <taxon>Agaricomycetes</taxon>
        <taxon>Cantharellales</taxon>
        <taxon>Ceratobasidiaceae</taxon>
        <taxon>Rhizoctonia</taxon>
    </lineage>
</organism>
<gene>
    <name evidence="1" type="ORF">RDB_LOCUS77060</name>
</gene>
<accession>A0A8H3B7B2</accession>
<name>A0A8H3B7B2_9AGAM</name>
<dbReference type="EMBL" id="CAJMWQ010001389">
    <property type="protein sequence ID" value="CAE6449008.1"/>
    <property type="molecule type" value="Genomic_DNA"/>
</dbReference>
<feature type="non-terminal residue" evidence="1">
    <location>
        <position position="1"/>
    </location>
</feature>
<comment type="caution">
    <text evidence="1">The sequence shown here is derived from an EMBL/GenBank/DDBJ whole genome shotgun (WGS) entry which is preliminary data.</text>
</comment>
<dbReference type="Proteomes" id="UP000663826">
    <property type="component" value="Unassembled WGS sequence"/>
</dbReference>
<proteinExistence type="predicted"/>
<reference evidence="1" key="1">
    <citation type="submission" date="2021-01" db="EMBL/GenBank/DDBJ databases">
        <authorList>
            <person name="Kaushik A."/>
        </authorList>
    </citation>
    <scope>NUCLEOTIDE SEQUENCE</scope>
    <source>
        <strain evidence="1">AG1-1B</strain>
    </source>
</reference>
<dbReference type="AlphaFoldDB" id="A0A8H3B7B2"/>
<sequence>SLPNDTQTRLSALEKRLSKCKRQLARLLKADKNDQYEKVRDDEFIGILKDTCALVREAELSDALHLMELAKAADKILDDGIGYSYGRDDDSSDYEEGLYDFMPSWAHDDAGDRPLIPDKTGQELPIPHAALESLMRIFKSRMNAAVNPFIPLSAQATTSDIDCR</sequence>